<dbReference type="EMBL" id="VCDI01000003">
    <property type="protein sequence ID" value="TLU72798.1"/>
    <property type="molecule type" value="Genomic_DNA"/>
</dbReference>
<dbReference type="RefSeq" id="WP_138326258.1">
    <property type="nucleotide sequence ID" value="NZ_VCDI01000003.1"/>
</dbReference>
<dbReference type="PANTHER" id="PTHR12788:SF10">
    <property type="entry name" value="PROTEIN-TYROSINE SULFOTRANSFERASE"/>
    <property type="match status" value="1"/>
</dbReference>
<dbReference type="GO" id="GO:0008476">
    <property type="term" value="F:protein-tyrosine sulfotransferase activity"/>
    <property type="evidence" value="ECO:0007669"/>
    <property type="project" value="InterPro"/>
</dbReference>
<proteinExistence type="predicted"/>
<sequence length="540" mass="58731">MPRHAPSQAVDPRLIRAGQLLQAGRPVEALPLLYDAVASAPQDANIRHDLGQVCLQAGRIAEAVEAFEATLAINPRFALARLHLGIALQRLGDIPAALAAYQAASQLQPSLVEARYHAASLLETLGQRIEAIATFRRAASATPKTSLVRLANARALLAEGRDAEAERALRQLLTLDPEALSATELLGLLASSAGRFEEAFTLLDRATRAPQLAGSVYELVRCRRITAADSVLVERIEAALADPAQPPETRLKLHLAYGKALDDLGDSRGAMRQYDLADQWRGTLCRFDVRAFETRIDQLITRFTPQTVARLAQDGRRDATPILILGLPRTGTTLVEQILSAHPAVQAGGELPFWTEHQATGDPATSAAEYLRLLRGLARDAGRVTDKSPFNILQAGLIHTALPDATIILCSRSPIDTALSIHRTYFNQHVDFPTGGDALVAAIRAVGRLAAHWKTVLPADRLHALAYEDLVADPEPAIRRLLSACGLPWSDACLRPEENPRMVHTPSRWQVRQPISTDATGAWRRYRSWLGPLSALQPGI</sequence>
<reference evidence="3 4" key="1">
    <citation type="submission" date="2019-05" db="EMBL/GenBank/DDBJ databases">
        <authorList>
            <person name="Pankratov T."/>
            <person name="Grouzdev D."/>
        </authorList>
    </citation>
    <scope>NUCLEOTIDE SEQUENCE [LARGE SCALE GENOMIC DNA]</scope>
    <source>
        <strain evidence="3 4">KEBCLARHB70R</strain>
    </source>
</reference>
<name>A0A5R9JER5_9PROT</name>
<dbReference type="Gene3D" id="1.25.40.10">
    <property type="entry name" value="Tetratricopeptide repeat domain"/>
    <property type="match status" value="1"/>
</dbReference>
<dbReference type="InterPro" id="IPR011990">
    <property type="entry name" value="TPR-like_helical_dom_sf"/>
</dbReference>
<feature type="repeat" description="TPR" evidence="2">
    <location>
        <begin position="78"/>
        <end position="111"/>
    </location>
</feature>
<dbReference type="PANTHER" id="PTHR12788">
    <property type="entry name" value="PROTEIN-TYROSINE SULFOTRANSFERASE 2"/>
    <property type="match status" value="1"/>
</dbReference>
<dbReference type="Pfam" id="PF13432">
    <property type="entry name" value="TPR_16"/>
    <property type="match status" value="2"/>
</dbReference>
<keyword evidence="2" id="KW-0802">TPR repeat</keyword>
<comment type="caution">
    <text evidence="3">The sequence shown here is derived from an EMBL/GenBank/DDBJ whole genome shotgun (WGS) entry which is preliminary data.</text>
</comment>
<dbReference type="Pfam" id="PF13469">
    <property type="entry name" value="Sulfotransfer_3"/>
    <property type="match status" value="2"/>
</dbReference>
<organism evidence="3 4">
    <name type="scientific">Lichenicoccus roseus</name>
    <dbReference type="NCBI Taxonomy" id="2683649"/>
    <lineage>
        <taxon>Bacteria</taxon>
        <taxon>Pseudomonadati</taxon>
        <taxon>Pseudomonadota</taxon>
        <taxon>Alphaproteobacteria</taxon>
        <taxon>Acetobacterales</taxon>
        <taxon>Acetobacteraceae</taxon>
        <taxon>Lichenicoccus</taxon>
    </lineage>
</organism>
<protein>
    <submittedName>
        <fullName evidence="3">Tetratricopeptide repeat protein</fullName>
    </submittedName>
</protein>
<keyword evidence="1" id="KW-0808">Transferase</keyword>
<gene>
    <name evidence="3" type="ORF">FE263_12345</name>
</gene>
<dbReference type="OrthoDB" id="9800698at2"/>
<dbReference type="InterPro" id="IPR027417">
    <property type="entry name" value="P-loop_NTPase"/>
</dbReference>
<dbReference type="SUPFAM" id="SSF52540">
    <property type="entry name" value="P-loop containing nucleoside triphosphate hydrolases"/>
    <property type="match status" value="1"/>
</dbReference>
<evidence type="ECO:0000256" key="1">
    <source>
        <dbReference type="ARBA" id="ARBA00022679"/>
    </source>
</evidence>
<dbReference type="SUPFAM" id="SSF48452">
    <property type="entry name" value="TPR-like"/>
    <property type="match status" value="1"/>
</dbReference>
<dbReference type="SMART" id="SM00028">
    <property type="entry name" value="TPR"/>
    <property type="match status" value="4"/>
</dbReference>
<dbReference type="Proteomes" id="UP000305654">
    <property type="component" value="Unassembled WGS sequence"/>
</dbReference>
<dbReference type="Pfam" id="PF14559">
    <property type="entry name" value="TPR_19"/>
    <property type="match status" value="1"/>
</dbReference>
<evidence type="ECO:0000313" key="4">
    <source>
        <dbReference type="Proteomes" id="UP000305654"/>
    </source>
</evidence>
<dbReference type="InterPro" id="IPR019734">
    <property type="entry name" value="TPR_rpt"/>
</dbReference>
<dbReference type="PROSITE" id="PS50005">
    <property type="entry name" value="TPR"/>
    <property type="match status" value="2"/>
</dbReference>
<evidence type="ECO:0000256" key="2">
    <source>
        <dbReference type="PROSITE-ProRule" id="PRU00339"/>
    </source>
</evidence>
<feature type="repeat" description="TPR" evidence="2">
    <location>
        <begin position="44"/>
        <end position="77"/>
    </location>
</feature>
<dbReference type="AlphaFoldDB" id="A0A5R9JER5"/>
<accession>A0A5R9JER5</accession>
<dbReference type="InterPro" id="IPR026634">
    <property type="entry name" value="TPST-like"/>
</dbReference>
<keyword evidence="4" id="KW-1185">Reference proteome</keyword>
<dbReference type="Gene3D" id="3.40.50.300">
    <property type="entry name" value="P-loop containing nucleotide triphosphate hydrolases"/>
    <property type="match status" value="1"/>
</dbReference>
<evidence type="ECO:0000313" key="3">
    <source>
        <dbReference type="EMBL" id="TLU72798.1"/>
    </source>
</evidence>